<dbReference type="SUPFAM" id="SSF48256">
    <property type="entry name" value="Citrate synthase"/>
    <property type="match status" value="1"/>
</dbReference>
<proteinExistence type="inferred from homology"/>
<dbReference type="GO" id="GO:0006099">
    <property type="term" value="P:tricarboxylic acid cycle"/>
    <property type="evidence" value="ECO:0007669"/>
    <property type="project" value="TreeGrafter"/>
</dbReference>
<dbReference type="GO" id="GO:0005975">
    <property type="term" value="P:carbohydrate metabolic process"/>
    <property type="evidence" value="ECO:0007669"/>
    <property type="project" value="TreeGrafter"/>
</dbReference>
<sequence>MASIQESIFPAAIQHPFSPSTIQKSESSRTLLEAIGARIPARRDLAKKLSTLHSKHVVHQMTVENVMGGMRGMPSIMWEISETHPTGVRYHGKTLNELEAALPKWPGSTQISPEALLWFLYTASIPTRGELKIFTADLLSRCKLSQEIEEFMDSLPSTLPPITHMHMTYSALARNSKLSAAVKDGVHKASLWIPALEDALDITSVSILVISRIHRKFYGPAGPMPELDTSADLAQNLAICMGRSTDIKFVELTRLAWGLHQDHGANVSAHTMRLVSSSLADPYSTIAAGIIAGTGALHAMAIDNSLCYNKRMTASLGFNPSTADIEAYILADIQAGAVLPGYGHAVLRVEDPRLEWVRRFIKQYPLPQQADDNAPPVCLDLIQRAHDLVPDLIRKHLPKVKNPAPNVDALSGSTMHAYGVEADFILLFMSNGRGMGFLCQSIWDKILTLPIERPQSITMDRLLAKL</sequence>
<keyword evidence="5" id="KW-0496">Mitochondrion</keyword>
<dbReference type="InterPro" id="IPR019810">
    <property type="entry name" value="Citrate_synthase_AS"/>
</dbReference>
<dbReference type="Gene3D" id="1.10.230.10">
    <property type="entry name" value="Cytochrome P450-Terp, domain 2"/>
    <property type="match status" value="1"/>
</dbReference>
<protein>
    <recommendedName>
        <fullName evidence="6">Citrate synthase</fullName>
    </recommendedName>
</protein>
<evidence type="ECO:0000313" key="7">
    <source>
        <dbReference type="EMBL" id="KDR69405.1"/>
    </source>
</evidence>
<accession>A0A067SEQ0</accession>
<evidence type="ECO:0000256" key="5">
    <source>
        <dbReference type="ARBA" id="ARBA00023128"/>
    </source>
</evidence>
<dbReference type="PROSITE" id="PS00480">
    <property type="entry name" value="CITRATE_SYNTHASE"/>
    <property type="match status" value="1"/>
</dbReference>
<comment type="similarity">
    <text evidence="2 6">Belongs to the citrate synthase family.</text>
</comment>
<dbReference type="EMBL" id="KL142402">
    <property type="protein sequence ID" value="KDR69405.1"/>
    <property type="molecule type" value="Genomic_DNA"/>
</dbReference>
<organism evidence="7 8">
    <name type="scientific">Galerina marginata (strain CBS 339.88)</name>
    <dbReference type="NCBI Taxonomy" id="685588"/>
    <lineage>
        <taxon>Eukaryota</taxon>
        <taxon>Fungi</taxon>
        <taxon>Dikarya</taxon>
        <taxon>Basidiomycota</taxon>
        <taxon>Agaricomycotina</taxon>
        <taxon>Agaricomycetes</taxon>
        <taxon>Agaricomycetidae</taxon>
        <taxon>Agaricales</taxon>
        <taxon>Agaricineae</taxon>
        <taxon>Strophariaceae</taxon>
        <taxon>Galerina</taxon>
    </lineage>
</organism>
<keyword evidence="3 6" id="KW-0808">Transferase</keyword>
<dbReference type="InterPro" id="IPR036969">
    <property type="entry name" value="Citrate_synthase_sf"/>
</dbReference>
<dbReference type="PANTHER" id="PTHR11739">
    <property type="entry name" value="CITRATE SYNTHASE"/>
    <property type="match status" value="1"/>
</dbReference>
<evidence type="ECO:0000256" key="1">
    <source>
        <dbReference type="ARBA" id="ARBA00004173"/>
    </source>
</evidence>
<dbReference type="GO" id="GO:0046912">
    <property type="term" value="F:acyltransferase activity, acyl groups converted into alkyl on transfer"/>
    <property type="evidence" value="ECO:0007669"/>
    <property type="project" value="InterPro"/>
</dbReference>
<name>A0A067SEQ0_GALM3</name>
<reference evidence="8" key="1">
    <citation type="journal article" date="2014" name="Proc. Natl. Acad. Sci. U.S.A.">
        <title>Extensive sampling of basidiomycete genomes demonstrates inadequacy of the white-rot/brown-rot paradigm for wood decay fungi.</title>
        <authorList>
            <person name="Riley R."/>
            <person name="Salamov A.A."/>
            <person name="Brown D.W."/>
            <person name="Nagy L.G."/>
            <person name="Floudas D."/>
            <person name="Held B.W."/>
            <person name="Levasseur A."/>
            <person name="Lombard V."/>
            <person name="Morin E."/>
            <person name="Otillar R."/>
            <person name="Lindquist E.A."/>
            <person name="Sun H."/>
            <person name="LaButti K.M."/>
            <person name="Schmutz J."/>
            <person name="Jabbour D."/>
            <person name="Luo H."/>
            <person name="Baker S.E."/>
            <person name="Pisabarro A.G."/>
            <person name="Walton J.D."/>
            <person name="Blanchette R.A."/>
            <person name="Henrissat B."/>
            <person name="Martin F."/>
            <person name="Cullen D."/>
            <person name="Hibbett D.S."/>
            <person name="Grigoriev I.V."/>
        </authorList>
    </citation>
    <scope>NUCLEOTIDE SEQUENCE [LARGE SCALE GENOMIC DNA]</scope>
    <source>
        <strain evidence="8">CBS 339.88</strain>
    </source>
</reference>
<dbReference type="Gene3D" id="1.10.580.10">
    <property type="entry name" value="Citrate Synthase, domain 1"/>
    <property type="match status" value="1"/>
</dbReference>
<keyword evidence="8" id="KW-1185">Reference proteome</keyword>
<dbReference type="PANTHER" id="PTHR11739:SF15">
    <property type="entry name" value="CITRATE SYNTHASE 3, MITOCHONDRIAL"/>
    <property type="match status" value="1"/>
</dbReference>
<dbReference type="PRINTS" id="PR00143">
    <property type="entry name" value="CITRTSNTHASE"/>
</dbReference>
<dbReference type="InterPro" id="IPR016142">
    <property type="entry name" value="Citrate_synth-like_lrg_a-sub"/>
</dbReference>
<keyword evidence="4" id="KW-0809">Transit peptide</keyword>
<evidence type="ECO:0000256" key="4">
    <source>
        <dbReference type="ARBA" id="ARBA00022946"/>
    </source>
</evidence>
<evidence type="ECO:0000256" key="6">
    <source>
        <dbReference type="RuleBase" id="RU000441"/>
    </source>
</evidence>
<dbReference type="STRING" id="685588.A0A067SEQ0"/>
<dbReference type="InterPro" id="IPR002020">
    <property type="entry name" value="Citrate_synthase"/>
</dbReference>
<evidence type="ECO:0000256" key="3">
    <source>
        <dbReference type="ARBA" id="ARBA00022679"/>
    </source>
</evidence>
<evidence type="ECO:0000256" key="2">
    <source>
        <dbReference type="ARBA" id="ARBA00010566"/>
    </source>
</evidence>
<dbReference type="Pfam" id="PF00285">
    <property type="entry name" value="Citrate_synt"/>
    <property type="match status" value="1"/>
</dbReference>
<evidence type="ECO:0000313" key="8">
    <source>
        <dbReference type="Proteomes" id="UP000027222"/>
    </source>
</evidence>
<comment type="subcellular location">
    <subcellularLocation>
        <location evidence="1">Mitochondrion</location>
    </subcellularLocation>
</comment>
<dbReference type="AlphaFoldDB" id="A0A067SEQ0"/>
<dbReference type="InterPro" id="IPR016143">
    <property type="entry name" value="Citrate_synth-like_sm_a-sub"/>
</dbReference>
<gene>
    <name evidence="7" type="ORF">GALMADRAFT_215099</name>
</gene>
<dbReference type="Proteomes" id="UP000027222">
    <property type="component" value="Unassembled WGS sequence"/>
</dbReference>
<dbReference type="HOGENOM" id="CLU_022049_2_1_1"/>
<dbReference type="GO" id="GO:0005759">
    <property type="term" value="C:mitochondrial matrix"/>
    <property type="evidence" value="ECO:0007669"/>
    <property type="project" value="TreeGrafter"/>
</dbReference>
<dbReference type="OrthoDB" id="8017587at2759"/>